<dbReference type="SUPFAM" id="SSF46565">
    <property type="entry name" value="Chaperone J-domain"/>
    <property type="match status" value="1"/>
</dbReference>
<dbReference type="GO" id="GO:0051082">
    <property type="term" value="F:unfolded protein binding"/>
    <property type="evidence" value="ECO:0007669"/>
    <property type="project" value="InterPro"/>
</dbReference>
<reference evidence="3 4" key="1">
    <citation type="submission" date="2016-12" db="EMBL/GenBank/DDBJ databases">
        <title>Thioflexothrix psekupsii D3 genome sequencing and assembly.</title>
        <authorList>
            <person name="Fomenkov A."/>
            <person name="Vincze T."/>
            <person name="Grabovich M."/>
            <person name="Anton B.P."/>
            <person name="Dubinina G."/>
            <person name="Orlova M."/>
            <person name="Belousova E."/>
            <person name="Roberts R.J."/>
        </authorList>
    </citation>
    <scope>NUCLEOTIDE SEQUENCE [LARGE SCALE GENOMIC DNA]</scope>
    <source>
        <strain evidence="3">D3</strain>
    </source>
</reference>
<dbReference type="InterPro" id="IPR002939">
    <property type="entry name" value="DnaJ_C"/>
</dbReference>
<dbReference type="AlphaFoldDB" id="A0A251XBH3"/>
<gene>
    <name evidence="3" type="ORF">TPSD3_04190</name>
</gene>
<dbReference type="PROSITE" id="PS00636">
    <property type="entry name" value="DNAJ_1"/>
    <property type="match status" value="1"/>
</dbReference>
<dbReference type="InterPro" id="IPR036869">
    <property type="entry name" value="J_dom_sf"/>
</dbReference>
<dbReference type="Gene3D" id="1.10.287.110">
    <property type="entry name" value="DnaJ domain"/>
    <property type="match status" value="1"/>
</dbReference>
<evidence type="ECO:0000313" key="4">
    <source>
        <dbReference type="Proteomes" id="UP000194798"/>
    </source>
</evidence>
<dbReference type="Pfam" id="PF00226">
    <property type="entry name" value="DnaJ"/>
    <property type="match status" value="1"/>
</dbReference>
<name>A0A251XBH3_9GAMM</name>
<evidence type="ECO:0000313" key="3">
    <source>
        <dbReference type="EMBL" id="OUD15719.1"/>
    </source>
</evidence>
<keyword evidence="4" id="KW-1185">Reference proteome</keyword>
<dbReference type="Gene3D" id="2.60.260.20">
    <property type="entry name" value="Urease metallochaperone UreE, N-terminal domain"/>
    <property type="match status" value="2"/>
</dbReference>
<dbReference type="Pfam" id="PF01556">
    <property type="entry name" value="DnaJ_C"/>
    <property type="match status" value="1"/>
</dbReference>
<dbReference type="CDD" id="cd10747">
    <property type="entry name" value="DnaJ_C"/>
    <property type="match status" value="1"/>
</dbReference>
<sequence length="309" mass="34357">MKYKDYYKIMGLPREASADDIRKAYRRLARKYHPDVSTEANAEHHFKELNEAYEVLKDPEKRAKYDQLGSHWRAGEEFNPPPGWDFGGAQPGFRRGAAGFGAGFDFSDLFGDFFNNTARHRAHPSDFYEDMQAEPEVSGHITVSLEEAYHGTTQSLQFALPNGENRRLNVKIPAGVTQGQRIRLAKQGAVGRNGVKSDLYLQVNIASHAHYRLEGRDVYSDLPLTPWEAALGATVNVPTLGGTVGLKIAAGAQSGDQLRLKGRGLPGDPAGHHYVQLRVVVPAASTESARRFYEAMAREFAQFQPREKS</sequence>
<organism evidence="3 4">
    <name type="scientific">Thioflexithrix psekupsensis</name>
    <dbReference type="NCBI Taxonomy" id="1570016"/>
    <lineage>
        <taxon>Bacteria</taxon>
        <taxon>Pseudomonadati</taxon>
        <taxon>Pseudomonadota</taxon>
        <taxon>Gammaproteobacteria</taxon>
        <taxon>Thiotrichales</taxon>
        <taxon>Thioflexithrix</taxon>
    </lineage>
</organism>
<feature type="domain" description="J" evidence="2">
    <location>
        <begin position="5"/>
        <end position="69"/>
    </location>
</feature>
<accession>A0A251XBH3</accession>
<dbReference type="SMART" id="SM00271">
    <property type="entry name" value="DnaJ"/>
    <property type="match status" value="1"/>
</dbReference>
<dbReference type="Proteomes" id="UP000194798">
    <property type="component" value="Unassembled WGS sequence"/>
</dbReference>
<dbReference type="OrthoDB" id="9779889at2"/>
<protein>
    <submittedName>
        <fullName evidence="3">Cytochrome C biogenesis protein</fullName>
    </submittedName>
</protein>
<dbReference type="RefSeq" id="WP_086487320.1">
    <property type="nucleotide sequence ID" value="NZ_MSLT01000006.1"/>
</dbReference>
<proteinExistence type="predicted"/>
<dbReference type="PANTHER" id="PTHR43096">
    <property type="entry name" value="DNAJ HOMOLOG 1, MITOCHONDRIAL-RELATED"/>
    <property type="match status" value="1"/>
</dbReference>
<dbReference type="InterPro" id="IPR018253">
    <property type="entry name" value="DnaJ_domain_CS"/>
</dbReference>
<keyword evidence="1" id="KW-0143">Chaperone</keyword>
<dbReference type="PROSITE" id="PS50076">
    <property type="entry name" value="DNAJ_2"/>
    <property type="match status" value="1"/>
</dbReference>
<dbReference type="InterPro" id="IPR001623">
    <property type="entry name" value="DnaJ_domain"/>
</dbReference>
<dbReference type="CDD" id="cd06257">
    <property type="entry name" value="DnaJ"/>
    <property type="match status" value="1"/>
</dbReference>
<evidence type="ECO:0000256" key="1">
    <source>
        <dbReference type="ARBA" id="ARBA00023186"/>
    </source>
</evidence>
<dbReference type="GO" id="GO:0042026">
    <property type="term" value="P:protein refolding"/>
    <property type="evidence" value="ECO:0007669"/>
    <property type="project" value="TreeGrafter"/>
</dbReference>
<dbReference type="InterPro" id="IPR008971">
    <property type="entry name" value="HSP40/DnaJ_pept-bd"/>
</dbReference>
<dbReference type="GO" id="GO:0005737">
    <property type="term" value="C:cytoplasm"/>
    <property type="evidence" value="ECO:0007669"/>
    <property type="project" value="TreeGrafter"/>
</dbReference>
<comment type="caution">
    <text evidence="3">The sequence shown here is derived from an EMBL/GenBank/DDBJ whole genome shotgun (WGS) entry which is preliminary data.</text>
</comment>
<dbReference type="PRINTS" id="PR00625">
    <property type="entry name" value="JDOMAIN"/>
</dbReference>
<dbReference type="EMBL" id="MSLT01000006">
    <property type="protein sequence ID" value="OUD15719.1"/>
    <property type="molecule type" value="Genomic_DNA"/>
</dbReference>
<evidence type="ECO:0000259" key="2">
    <source>
        <dbReference type="PROSITE" id="PS50076"/>
    </source>
</evidence>
<dbReference type="SUPFAM" id="SSF49493">
    <property type="entry name" value="HSP40/DnaJ peptide-binding domain"/>
    <property type="match status" value="2"/>
</dbReference>
<dbReference type="PANTHER" id="PTHR43096:SF52">
    <property type="entry name" value="DNAJ HOMOLOG 1, MITOCHONDRIAL-RELATED"/>
    <property type="match status" value="1"/>
</dbReference>